<proteinExistence type="predicted"/>
<gene>
    <name evidence="1" type="ORF">ESY86_05970</name>
</gene>
<name>A0A5C6ZNL9_9FLAO</name>
<organism evidence="1 2">
    <name type="scientific">Subsaximicrobium wynnwilliamsii</name>
    <dbReference type="NCBI Taxonomy" id="291179"/>
    <lineage>
        <taxon>Bacteria</taxon>
        <taxon>Pseudomonadati</taxon>
        <taxon>Bacteroidota</taxon>
        <taxon>Flavobacteriia</taxon>
        <taxon>Flavobacteriales</taxon>
        <taxon>Flavobacteriaceae</taxon>
        <taxon>Subsaximicrobium</taxon>
    </lineage>
</organism>
<dbReference type="OrthoDB" id="5735516at2"/>
<dbReference type="AlphaFoldDB" id="A0A5C6ZNL9"/>
<dbReference type="Pfam" id="PF20420">
    <property type="entry name" value="DUF6702"/>
    <property type="match status" value="1"/>
</dbReference>
<evidence type="ECO:0000313" key="2">
    <source>
        <dbReference type="Proteomes" id="UP000321578"/>
    </source>
</evidence>
<dbReference type="Proteomes" id="UP000321578">
    <property type="component" value="Unassembled WGS sequence"/>
</dbReference>
<protein>
    <submittedName>
        <fullName evidence="1">Peptidase E</fullName>
    </submittedName>
</protein>
<dbReference type="RefSeq" id="WP_147085673.1">
    <property type="nucleotide sequence ID" value="NZ_VORM01000004.1"/>
</dbReference>
<evidence type="ECO:0000313" key="1">
    <source>
        <dbReference type="EMBL" id="TXD90280.1"/>
    </source>
</evidence>
<dbReference type="EMBL" id="VORO01000004">
    <property type="protein sequence ID" value="TXD90280.1"/>
    <property type="molecule type" value="Genomic_DNA"/>
</dbReference>
<comment type="caution">
    <text evidence="1">The sequence shown here is derived from an EMBL/GenBank/DDBJ whole genome shotgun (WGS) entry which is preliminary data.</text>
</comment>
<accession>A0A5C6ZNL9</accession>
<sequence>MTQLKILVLALVLPLLSTMTTHKYYVSVTQMEYVKSKKSLQIITRIDVSDLQLTLRERYDDSITLTEADEKASVNDYIKKYLAAKLDIKVNTKELTIDFVGKEYDNDQVVCYLEIQDVASVKTMEISNTVLFDKFPDQRNVLKIKVNGERFNLVCAVQDQTQYLNF</sequence>
<reference evidence="1 2" key="1">
    <citation type="submission" date="2019-08" db="EMBL/GenBank/DDBJ databases">
        <title>Genomes of Subsaximicrobium wynnwilliamsii strains.</title>
        <authorList>
            <person name="Bowman J.P."/>
        </authorList>
    </citation>
    <scope>NUCLEOTIDE SEQUENCE [LARGE SCALE GENOMIC DNA]</scope>
    <source>
        <strain evidence="1 2">2-80-2</strain>
    </source>
</reference>
<dbReference type="InterPro" id="IPR046525">
    <property type="entry name" value="DUF6702"/>
</dbReference>
<keyword evidence="2" id="KW-1185">Reference proteome</keyword>